<organism evidence="2 3">
    <name type="scientific">Aristophania vespae</name>
    <dbReference type="NCBI Taxonomy" id="2697033"/>
    <lineage>
        <taxon>Bacteria</taxon>
        <taxon>Pseudomonadati</taxon>
        <taxon>Pseudomonadota</taxon>
        <taxon>Alphaproteobacteria</taxon>
        <taxon>Acetobacterales</taxon>
        <taxon>Acetobacteraceae</taxon>
        <taxon>Aristophania</taxon>
    </lineage>
</organism>
<dbReference type="KEGG" id="bomb:GT348_02665"/>
<gene>
    <name evidence="2" type="ORF">GT348_02665</name>
</gene>
<reference evidence="2 3" key="1">
    <citation type="submission" date="2020-01" db="EMBL/GenBank/DDBJ databases">
        <title>Genome sequencing of strain KACC 21507.</title>
        <authorList>
            <person name="Heo J."/>
            <person name="Kim S.-J."/>
            <person name="Kim J.-S."/>
            <person name="Hong S.-B."/>
            <person name="Kwon S.-W."/>
        </authorList>
    </citation>
    <scope>NUCLEOTIDE SEQUENCE [LARGE SCALE GENOMIC DNA]</scope>
    <source>
        <strain evidence="2 3">KACC 21507</strain>
    </source>
</reference>
<proteinExistence type="predicted"/>
<protein>
    <submittedName>
        <fullName evidence="2">Uncharacterized protein</fullName>
    </submittedName>
</protein>
<dbReference type="EMBL" id="CP047652">
    <property type="protein sequence ID" value="QHI95323.1"/>
    <property type="molecule type" value="Genomic_DNA"/>
</dbReference>
<dbReference type="Proteomes" id="UP000463975">
    <property type="component" value="Chromosome"/>
</dbReference>
<accession>A0A6P1NCV7</accession>
<evidence type="ECO:0000313" key="2">
    <source>
        <dbReference type="EMBL" id="QHI95323.1"/>
    </source>
</evidence>
<sequence length="62" mass="6463">MQRSSKLVFTFLGLIIIAGLGGAAAYLGTARPPAPTMTHHVLAKPHQSSTPSGLPDLPFPKP</sequence>
<evidence type="ECO:0000313" key="3">
    <source>
        <dbReference type="Proteomes" id="UP000463975"/>
    </source>
</evidence>
<dbReference type="AlphaFoldDB" id="A0A6P1NCV7"/>
<feature type="region of interest" description="Disordered" evidence="1">
    <location>
        <begin position="42"/>
        <end position="62"/>
    </location>
</feature>
<evidence type="ECO:0000256" key="1">
    <source>
        <dbReference type="SAM" id="MobiDB-lite"/>
    </source>
</evidence>
<keyword evidence="3" id="KW-1185">Reference proteome</keyword>
<dbReference type="RefSeq" id="WP_160618400.1">
    <property type="nucleotide sequence ID" value="NZ_CP047652.1"/>
</dbReference>
<name>A0A6P1NCV7_9PROT</name>